<dbReference type="AlphaFoldDB" id="A0A7W6BTW9"/>
<dbReference type="EMBL" id="JACIDT010000015">
    <property type="protein sequence ID" value="MBB3927759.1"/>
    <property type="molecule type" value="Genomic_DNA"/>
</dbReference>
<dbReference type="SUPFAM" id="SSF50952">
    <property type="entry name" value="Soluble quinoprotein glucose dehydrogenase"/>
    <property type="match status" value="1"/>
</dbReference>
<dbReference type="PANTHER" id="PTHR19328">
    <property type="entry name" value="HEDGEHOG-INTERACTING PROTEIN"/>
    <property type="match status" value="1"/>
</dbReference>
<dbReference type="PANTHER" id="PTHR19328:SF75">
    <property type="entry name" value="ALDOSE SUGAR DEHYDROGENASE YLII"/>
    <property type="match status" value="1"/>
</dbReference>
<dbReference type="InterPro" id="IPR011042">
    <property type="entry name" value="6-blade_b-propeller_TolB-like"/>
</dbReference>
<keyword evidence="2" id="KW-0732">Signal</keyword>
<proteinExistence type="predicted"/>
<organism evidence="4 5">
    <name type="scientific">Sphingobium jiangsuense</name>
    <dbReference type="NCBI Taxonomy" id="870476"/>
    <lineage>
        <taxon>Bacteria</taxon>
        <taxon>Pseudomonadati</taxon>
        <taxon>Pseudomonadota</taxon>
        <taxon>Alphaproteobacteria</taxon>
        <taxon>Sphingomonadales</taxon>
        <taxon>Sphingomonadaceae</taxon>
        <taxon>Sphingobium</taxon>
    </lineage>
</organism>
<accession>A0A7W6BTW9</accession>
<evidence type="ECO:0000313" key="5">
    <source>
        <dbReference type="Proteomes" id="UP000571950"/>
    </source>
</evidence>
<comment type="caution">
    <text evidence="4">The sequence shown here is derived from an EMBL/GenBank/DDBJ whole genome shotgun (WGS) entry which is preliminary data.</text>
</comment>
<dbReference type="InterPro" id="IPR012938">
    <property type="entry name" value="Glc/Sorbosone_DH"/>
</dbReference>
<keyword evidence="5" id="KW-1185">Reference proteome</keyword>
<reference evidence="4 5" key="1">
    <citation type="submission" date="2020-08" db="EMBL/GenBank/DDBJ databases">
        <title>Genomic Encyclopedia of Type Strains, Phase IV (KMG-IV): sequencing the most valuable type-strain genomes for metagenomic binning, comparative biology and taxonomic classification.</title>
        <authorList>
            <person name="Goeker M."/>
        </authorList>
    </citation>
    <scope>NUCLEOTIDE SEQUENCE [LARGE SCALE GENOMIC DNA]</scope>
    <source>
        <strain evidence="4 5">DSM 26189</strain>
    </source>
</reference>
<protein>
    <submittedName>
        <fullName evidence="4">Glucose/arabinose dehydrogenase</fullName>
    </submittedName>
</protein>
<dbReference type="RefSeq" id="WP_188073229.1">
    <property type="nucleotide sequence ID" value="NZ_BSPS01000082.1"/>
</dbReference>
<name>A0A7W6BTW9_9SPHN</name>
<dbReference type="PROSITE" id="PS51257">
    <property type="entry name" value="PROKAR_LIPOPROTEIN"/>
    <property type="match status" value="1"/>
</dbReference>
<evidence type="ECO:0000256" key="2">
    <source>
        <dbReference type="SAM" id="SignalP"/>
    </source>
</evidence>
<dbReference type="InterPro" id="IPR011041">
    <property type="entry name" value="Quinoprot_gluc/sorb_DH_b-prop"/>
</dbReference>
<dbReference type="Gene3D" id="2.120.10.30">
    <property type="entry name" value="TolB, C-terminal domain"/>
    <property type="match status" value="1"/>
</dbReference>
<sequence length="400" mass="42523">MRKSLYLLGLSLMASTACHAGPAPDNRQARTDEAPAGGDGGFRESADRPFTATPVATFDEPWAMTFIAGGPWALVTQRKGKLMLVDTSSGATHEVGGDVPKVAYGGQGGLGDVVEAPDPDPTDKIHPVYLSWAEAGPGGTRGAVVALADVTINSMAEQIGSLNNLRIIWRQEPKVTGGGHYSHRIVVAPDGKHIFLSSGERQKFDPAQDMAANLGKIIRLAPDGSVPADNPFAGKGGVTAQIWSLGQRNALGLAFDRQGRLWENEMGPQGGDEVNLIERGGNYGWPKVSNGSHYDGRAIPDHAPGDGFIAPKAWWNPSISPAGMAYYNGDLFPQWKDSLLIAALSGQALIRVKIDGDTAAKADHWAMNARIREVETGPDGAVWLLEDGANGRLLRLTPKR</sequence>
<dbReference type="Proteomes" id="UP000571950">
    <property type="component" value="Unassembled WGS sequence"/>
</dbReference>
<evidence type="ECO:0000313" key="4">
    <source>
        <dbReference type="EMBL" id="MBB3927759.1"/>
    </source>
</evidence>
<evidence type="ECO:0000256" key="1">
    <source>
        <dbReference type="SAM" id="MobiDB-lite"/>
    </source>
</evidence>
<gene>
    <name evidence="4" type="ORF">GGR43_003496</name>
</gene>
<feature type="chain" id="PRO_5031523127" evidence="2">
    <location>
        <begin position="21"/>
        <end position="400"/>
    </location>
</feature>
<evidence type="ECO:0000259" key="3">
    <source>
        <dbReference type="Pfam" id="PF07995"/>
    </source>
</evidence>
<feature type="signal peptide" evidence="2">
    <location>
        <begin position="1"/>
        <end position="20"/>
    </location>
</feature>
<dbReference type="Pfam" id="PF07995">
    <property type="entry name" value="GSDH"/>
    <property type="match status" value="1"/>
</dbReference>
<feature type="region of interest" description="Disordered" evidence="1">
    <location>
        <begin position="20"/>
        <end position="50"/>
    </location>
</feature>
<feature type="domain" description="Glucose/Sorbosone dehydrogenase" evidence="3">
    <location>
        <begin position="58"/>
        <end position="395"/>
    </location>
</feature>